<evidence type="ECO:0000256" key="1">
    <source>
        <dbReference type="SAM" id="MobiDB-lite"/>
    </source>
</evidence>
<dbReference type="Gramene" id="TKW19739">
    <property type="protein sequence ID" value="TKW19739"/>
    <property type="gene ID" value="SEVIR_4G039800v2"/>
</dbReference>
<organism evidence="2 3">
    <name type="scientific">Setaria viridis</name>
    <name type="common">Green bristlegrass</name>
    <name type="synonym">Setaria italica subsp. viridis</name>
    <dbReference type="NCBI Taxonomy" id="4556"/>
    <lineage>
        <taxon>Eukaryota</taxon>
        <taxon>Viridiplantae</taxon>
        <taxon>Streptophyta</taxon>
        <taxon>Embryophyta</taxon>
        <taxon>Tracheophyta</taxon>
        <taxon>Spermatophyta</taxon>
        <taxon>Magnoliopsida</taxon>
        <taxon>Liliopsida</taxon>
        <taxon>Poales</taxon>
        <taxon>Poaceae</taxon>
        <taxon>PACMAD clade</taxon>
        <taxon>Panicoideae</taxon>
        <taxon>Panicodae</taxon>
        <taxon>Paniceae</taxon>
        <taxon>Cenchrinae</taxon>
        <taxon>Setaria</taxon>
    </lineage>
</organism>
<proteinExistence type="predicted"/>
<gene>
    <name evidence="2" type="ORF">SEVIR_4G039800v2</name>
</gene>
<dbReference type="AlphaFoldDB" id="A0A4U6UZF9"/>
<protein>
    <submittedName>
        <fullName evidence="2">Uncharacterized protein</fullName>
    </submittedName>
</protein>
<evidence type="ECO:0000313" key="3">
    <source>
        <dbReference type="Proteomes" id="UP000298652"/>
    </source>
</evidence>
<feature type="compositionally biased region" description="Basic residues" evidence="1">
    <location>
        <begin position="107"/>
        <end position="117"/>
    </location>
</feature>
<dbReference type="Proteomes" id="UP000298652">
    <property type="component" value="Chromosome 4"/>
</dbReference>
<accession>A0A4U6UZF9</accession>
<feature type="compositionally biased region" description="Low complexity" evidence="1">
    <location>
        <begin position="62"/>
        <end position="73"/>
    </location>
</feature>
<keyword evidence="3" id="KW-1185">Reference proteome</keyword>
<name>A0A4U6UZF9_SETVI</name>
<evidence type="ECO:0000313" key="2">
    <source>
        <dbReference type="EMBL" id="TKW19739.1"/>
    </source>
</evidence>
<reference evidence="2" key="1">
    <citation type="submission" date="2019-03" db="EMBL/GenBank/DDBJ databases">
        <title>WGS assembly of Setaria viridis.</title>
        <authorList>
            <person name="Huang P."/>
            <person name="Jenkins J."/>
            <person name="Grimwood J."/>
            <person name="Barry K."/>
            <person name="Healey A."/>
            <person name="Mamidi S."/>
            <person name="Sreedasyam A."/>
            <person name="Shu S."/>
            <person name="Feldman M."/>
            <person name="Wu J."/>
            <person name="Yu Y."/>
            <person name="Chen C."/>
            <person name="Johnson J."/>
            <person name="Rokhsar D."/>
            <person name="Baxter I."/>
            <person name="Schmutz J."/>
            <person name="Brutnell T."/>
            <person name="Kellogg E."/>
        </authorList>
    </citation>
    <scope>NUCLEOTIDE SEQUENCE [LARGE SCALE GENOMIC DNA]</scope>
</reference>
<feature type="region of interest" description="Disordered" evidence="1">
    <location>
        <begin position="62"/>
        <end position="117"/>
    </location>
</feature>
<sequence>MTGAPTSVTSPATPLPILCLRRAFLRRGLEIPRPAMTAAALSTRQPNPLAVHHCCPIARTPTSFTSPTTSSTSLEAQPSSSLLGIRVPWPPEPSARHGRSPVEHHCPSHSRCNKPRK</sequence>
<dbReference type="EMBL" id="CM016555">
    <property type="protein sequence ID" value="TKW19739.1"/>
    <property type="molecule type" value="Genomic_DNA"/>
</dbReference>